<gene>
    <name evidence="10" type="primary">cobO</name>
    <name evidence="10" type="ORF">NCTC13043_02166</name>
</gene>
<evidence type="ECO:0000256" key="1">
    <source>
        <dbReference type="ARBA" id="ARBA00005121"/>
    </source>
</evidence>
<organism evidence="10 11">
    <name type="scientific">Prevotella pallens</name>
    <dbReference type="NCBI Taxonomy" id="60133"/>
    <lineage>
        <taxon>Bacteria</taxon>
        <taxon>Pseudomonadati</taxon>
        <taxon>Bacteroidota</taxon>
        <taxon>Bacteroidia</taxon>
        <taxon>Bacteroidales</taxon>
        <taxon>Prevotellaceae</taxon>
        <taxon>Prevotella</taxon>
    </lineage>
</organism>
<dbReference type="GO" id="GO:0009236">
    <property type="term" value="P:cobalamin biosynthetic process"/>
    <property type="evidence" value="ECO:0007669"/>
    <property type="project" value="InterPro"/>
</dbReference>
<comment type="catalytic activity">
    <reaction evidence="9">
        <text>2 cob(II)alamin + reduced [electron-transfer flavoprotein] + 2 ATP = 2 adenosylcob(III)alamin + 2 triphosphate + oxidized [electron-transfer flavoprotein] + 3 H(+)</text>
        <dbReference type="Rhea" id="RHEA:28671"/>
        <dbReference type="Rhea" id="RHEA-COMP:10685"/>
        <dbReference type="Rhea" id="RHEA-COMP:10686"/>
        <dbReference type="ChEBI" id="CHEBI:15378"/>
        <dbReference type="ChEBI" id="CHEBI:16304"/>
        <dbReference type="ChEBI" id="CHEBI:18036"/>
        <dbReference type="ChEBI" id="CHEBI:18408"/>
        <dbReference type="ChEBI" id="CHEBI:30616"/>
        <dbReference type="ChEBI" id="CHEBI:57692"/>
        <dbReference type="ChEBI" id="CHEBI:58307"/>
        <dbReference type="EC" id="2.5.1.17"/>
    </reaction>
</comment>
<comment type="similarity">
    <text evidence="2">Belongs to the Cob(I)alamin adenosyltransferase family.</text>
</comment>
<dbReference type="SUPFAM" id="SSF52540">
    <property type="entry name" value="P-loop containing nucleoside triphosphate hydrolases"/>
    <property type="match status" value="1"/>
</dbReference>
<dbReference type="InterPro" id="IPR027417">
    <property type="entry name" value="P-loop_NTPase"/>
</dbReference>
<protein>
    <recommendedName>
        <fullName evidence="3">corrinoid adenosyltransferase</fullName>
        <ecNumber evidence="3">2.5.1.17</ecNumber>
    </recommendedName>
    <alternativeName>
        <fullName evidence="5">Cob(II)alamin adenosyltransferase</fullName>
    </alternativeName>
    <alternativeName>
        <fullName evidence="7">Cob(II)yrinic acid a,c-diamide adenosyltransferase</fullName>
    </alternativeName>
    <alternativeName>
        <fullName evidence="6">Cobinamide/cobalamin adenosyltransferase</fullName>
    </alternativeName>
</protein>
<dbReference type="GeneID" id="78571799"/>
<proteinExistence type="inferred from homology"/>
<dbReference type="EMBL" id="UGTP01000003">
    <property type="protein sequence ID" value="SUC37670.1"/>
    <property type="molecule type" value="Genomic_DNA"/>
</dbReference>
<evidence type="ECO:0000256" key="3">
    <source>
        <dbReference type="ARBA" id="ARBA00012454"/>
    </source>
</evidence>
<dbReference type="AlphaFoldDB" id="A0A379G9G5"/>
<dbReference type="InterPro" id="IPR003724">
    <property type="entry name" value="CblAdoTrfase_CobA"/>
</dbReference>
<sequence length="178" mass="19805">MNVKRTADRGQVQVYTGNGKGKTTAAFGLAIRACMAGKKVFIGQFMKSIQYNETRIAKFIDNLSIEQFGNGCLLTRAPSAIDKQHAQDGLARCAELLSSGEWDVVIFDEITIALHMELISIDELMQALENRDPKTEVVLTGRYAPKQLIAYADLVTDMQEVKHYYTTKGVLSRNGIDR</sequence>
<accession>A0A379G9G5</accession>
<evidence type="ECO:0000256" key="5">
    <source>
        <dbReference type="ARBA" id="ARBA00031529"/>
    </source>
</evidence>
<evidence type="ECO:0000313" key="10">
    <source>
        <dbReference type="EMBL" id="SUC37670.1"/>
    </source>
</evidence>
<dbReference type="GO" id="GO:0005524">
    <property type="term" value="F:ATP binding"/>
    <property type="evidence" value="ECO:0007669"/>
    <property type="project" value="InterPro"/>
</dbReference>
<dbReference type="Gene3D" id="3.40.50.300">
    <property type="entry name" value="P-loop containing nucleotide triphosphate hydrolases"/>
    <property type="match status" value="1"/>
</dbReference>
<dbReference type="NCBIfam" id="NF004637">
    <property type="entry name" value="PRK05986.1"/>
    <property type="match status" value="1"/>
</dbReference>
<reference evidence="10 11" key="1">
    <citation type="submission" date="2018-06" db="EMBL/GenBank/DDBJ databases">
        <authorList>
            <consortium name="Pathogen Informatics"/>
            <person name="Doyle S."/>
        </authorList>
    </citation>
    <scope>NUCLEOTIDE SEQUENCE [LARGE SCALE GENOMIC DNA]</scope>
    <source>
        <strain evidence="10 11">NCTC13043</strain>
    </source>
</reference>
<name>A0A379G9G5_9BACT</name>
<evidence type="ECO:0000256" key="4">
    <source>
        <dbReference type="ARBA" id="ARBA00024929"/>
    </source>
</evidence>
<comment type="function">
    <text evidence="4">Required for both de novo synthesis of the corrin ring for the assimilation of exogenous corrinoids. Participates in the adenosylation of a variety of incomplete and complete corrinoids.</text>
</comment>
<dbReference type="PIRSF" id="PIRSF015617">
    <property type="entry name" value="Adensltrnsf_CobA"/>
    <property type="match status" value="1"/>
</dbReference>
<dbReference type="Proteomes" id="UP000254235">
    <property type="component" value="Unassembled WGS sequence"/>
</dbReference>
<evidence type="ECO:0000256" key="9">
    <source>
        <dbReference type="ARBA" id="ARBA00048692"/>
    </source>
</evidence>
<dbReference type="PANTHER" id="PTHR46638:SF1">
    <property type="entry name" value="CORRINOID ADENOSYLTRANSFERASE"/>
    <property type="match status" value="1"/>
</dbReference>
<dbReference type="PANTHER" id="PTHR46638">
    <property type="entry name" value="CORRINOID ADENOSYLTRANSFERASE"/>
    <property type="match status" value="1"/>
</dbReference>
<dbReference type="RefSeq" id="WP_115084082.1">
    <property type="nucleotide sequence ID" value="NZ_UGTP01000003.1"/>
</dbReference>
<evidence type="ECO:0000256" key="6">
    <source>
        <dbReference type="ARBA" id="ARBA00033334"/>
    </source>
</evidence>
<dbReference type="EC" id="2.5.1.17" evidence="3"/>
<keyword evidence="10" id="KW-0808">Transferase</keyword>
<evidence type="ECO:0000256" key="8">
    <source>
        <dbReference type="ARBA" id="ARBA00048555"/>
    </source>
</evidence>
<comment type="pathway">
    <text evidence="1">Cofactor biosynthesis; adenosylcobalamin biosynthesis; adenosylcobalamin from cob(II)yrinate a,c-diamide: step 2/7.</text>
</comment>
<evidence type="ECO:0000256" key="7">
    <source>
        <dbReference type="ARBA" id="ARBA00033354"/>
    </source>
</evidence>
<dbReference type="Pfam" id="PF02572">
    <property type="entry name" value="CobA_CobO_BtuR"/>
    <property type="match status" value="1"/>
</dbReference>
<comment type="catalytic activity">
    <reaction evidence="8">
        <text>2 cob(II)yrinate a,c diamide + reduced [electron-transfer flavoprotein] + 2 ATP = 2 adenosylcob(III)yrinate a,c-diamide + 2 triphosphate + oxidized [electron-transfer flavoprotein] + 3 H(+)</text>
        <dbReference type="Rhea" id="RHEA:11528"/>
        <dbReference type="Rhea" id="RHEA-COMP:10685"/>
        <dbReference type="Rhea" id="RHEA-COMP:10686"/>
        <dbReference type="ChEBI" id="CHEBI:15378"/>
        <dbReference type="ChEBI" id="CHEBI:18036"/>
        <dbReference type="ChEBI" id="CHEBI:30616"/>
        <dbReference type="ChEBI" id="CHEBI:57692"/>
        <dbReference type="ChEBI" id="CHEBI:58307"/>
        <dbReference type="ChEBI" id="CHEBI:58503"/>
        <dbReference type="ChEBI" id="CHEBI:58537"/>
        <dbReference type="EC" id="2.5.1.17"/>
    </reaction>
</comment>
<dbReference type="GO" id="GO:0008817">
    <property type="term" value="F:corrinoid adenosyltransferase activity"/>
    <property type="evidence" value="ECO:0007669"/>
    <property type="project" value="UniProtKB-EC"/>
</dbReference>
<evidence type="ECO:0000313" key="11">
    <source>
        <dbReference type="Proteomes" id="UP000254235"/>
    </source>
</evidence>
<evidence type="ECO:0000256" key="2">
    <source>
        <dbReference type="ARBA" id="ARBA00007487"/>
    </source>
</evidence>
<dbReference type="OrthoDB" id="9810309at2"/>
<dbReference type="CDD" id="cd00561">
    <property type="entry name" value="CobA_ACA"/>
    <property type="match status" value="1"/>
</dbReference>